<feature type="region of interest" description="Disordered" evidence="1">
    <location>
        <begin position="268"/>
        <end position="342"/>
    </location>
</feature>
<feature type="compositionally biased region" description="Acidic residues" evidence="1">
    <location>
        <begin position="332"/>
        <end position="342"/>
    </location>
</feature>
<evidence type="ECO:0000313" key="3">
    <source>
        <dbReference type="Proteomes" id="UP000245764"/>
    </source>
</evidence>
<feature type="compositionally biased region" description="Basic and acidic residues" evidence="1">
    <location>
        <begin position="75"/>
        <end position="91"/>
    </location>
</feature>
<protein>
    <submittedName>
        <fullName evidence="2">Uncharacterized protein</fullName>
    </submittedName>
</protein>
<accession>A0A2H1GXL0</accession>
<evidence type="ECO:0000256" key="1">
    <source>
        <dbReference type="SAM" id="MobiDB-lite"/>
    </source>
</evidence>
<feature type="region of interest" description="Disordered" evidence="1">
    <location>
        <begin position="162"/>
        <end position="218"/>
    </location>
</feature>
<feature type="region of interest" description="Disordered" evidence="1">
    <location>
        <begin position="28"/>
        <end position="103"/>
    </location>
</feature>
<dbReference type="AlphaFoldDB" id="A0A2H1GXL0"/>
<reference evidence="3" key="1">
    <citation type="submission" date="2017-05" db="EMBL/GenBank/DDBJ databases">
        <authorList>
            <person name="Song R."/>
            <person name="Chenine A.L."/>
            <person name="Ruprecht R.M."/>
        </authorList>
    </citation>
    <scope>NUCLEOTIDE SEQUENCE [LARGE SCALE GENOMIC DNA]</scope>
</reference>
<feature type="compositionally biased region" description="Basic and acidic residues" evidence="1">
    <location>
        <begin position="199"/>
        <end position="215"/>
    </location>
</feature>
<feature type="compositionally biased region" description="Acidic residues" evidence="1">
    <location>
        <begin position="170"/>
        <end position="179"/>
    </location>
</feature>
<name>A0A2H1GXL0_ZYMTR</name>
<evidence type="ECO:0000313" key="2">
    <source>
        <dbReference type="EMBL" id="SMR58288.1"/>
    </source>
</evidence>
<organism evidence="2 3">
    <name type="scientific">Zymoseptoria tritici ST99CH_1E4</name>
    <dbReference type="NCBI Taxonomy" id="1276532"/>
    <lineage>
        <taxon>Eukaryota</taxon>
        <taxon>Fungi</taxon>
        <taxon>Dikarya</taxon>
        <taxon>Ascomycota</taxon>
        <taxon>Pezizomycotina</taxon>
        <taxon>Dothideomycetes</taxon>
        <taxon>Dothideomycetidae</taxon>
        <taxon>Mycosphaerellales</taxon>
        <taxon>Mycosphaerellaceae</taxon>
        <taxon>Zymoseptoria</taxon>
    </lineage>
</organism>
<sequence length="342" mass="38476">MSTIAGDRSPSQDSDTLLVLQNLVSFQQLIHSNSERRGSSKKRGRRPKSGKEAIASDPNLDDSPGTKRAKKRRISDKEKTEEDLDWDRAQTADRSAFSDGKRKLTLTAEYRSATEDEQRAMWEAKRIEIEEYRDEMGYSALAKHPDLHERMFDFIEQDVEPSLAQRNVEDDYEEEEYDDMVASGSEDGTGNAAADELEEQKRSFLDQIKKNETTERIGTAGARKILREQFLEAATEYKADRTAEKLANMVAKKGHWDSFEASIAREEQDAWNMAPIPDQVIDDAEDEEGSEDLLELEEESGQEEEGDDGSEMDDNDGNAQESKDRDGGASDGEQEAAEEADA</sequence>
<feature type="compositionally biased region" description="Basic residues" evidence="1">
    <location>
        <begin position="39"/>
        <end position="48"/>
    </location>
</feature>
<proteinExistence type="predicted"/>
<dbReference type="Proteomes" id="UP000245764">
    <property type="component" value="Chromosome 9"/>
</dbReference>
<dbReference type="EMBL" id="LT854261">
    <property type="protein sequence ID" value="SMR58288.1"/>
    <property type="molecule type" value="Genomic_DNA"/>
</dbReference>
<gene>
    <name evidence="2" type="ORF">ZT1E4_G9023</name>
</gene>
<feature type="compositionally biased region" description="Acidic residues" evidence="1">
    <location>
        <begin position="280"/>
        <end position="316"/>
    </location>
</feature>